<feature type="compositionally biased region" description="Basic and acidic residues" evidence="3">
    <location>
        <begin position="429"/>
        <end position="441"/>
    </location>
</feature>
<dbReference type="GO" id="GO:0005737">
    <property type="term" value="C:cytoplasm"/>
    <property type="evidence" value="ECO:0007669"/>
    <property type="project" value="TreeGrafter"/>
</dbReference>
<dbReference type="Proteomes" id="UP000037069">
    <property type="component" value="Unassembled WGS sequence"/>
</dbReference>
<feature type="compositionally biased region" description="Basic residues" evidence="3">
    <location>
        <begin position="411"/>
        <end position="420"/>
    </location>
</feature>
<evidence type="ECO:0000313" key="6">
    <source>
        <dbReference type="Proteomes" id="UP000037069"/>
    </source>
</evidence>
<organism evidence="5 6">
    <name type="scientific">Lucilia cuprina</name>
    <name type="common">Green bottle fly</name>
    <name type="synonym">Australian sheep blowfly</name>
    <dbReference type="NCBI Taxonomy" id="7375"/>
    <lineage>
        <taxon>Eukaryota</taxon>
        <taxon>Metazoa</taxon>
        <taxon>Ecdysozoa</taxon>
        <taxon>Arthropoda</taxon>
        <taxon>Hexapoda</taxon>
        <taxon>Insecta</taxon>
        <taxon>Pterygota</taxon>
        <taxon>Neoptera</taxon>
        <taxon>Endopterygota</taxon>
        <taxon>Diptera</taxon>
        <taxon>Brachycera</taxon>
        <taxon>Muscomorpha</taxon>
        <taxon>Oestroidea</taxon>
        <taxon>Calliphoridae</taxon>
        <taxon>Luciliinae</taxon>
        <taxon>Lucilia</taxon>
    </lineage>
</organism>
<dbReference type="InterPro" id="IPR050357">
    <property type="entry name" value="Arrestin_domain-protein"/>
</dbReference>
<dbReference type="InterPro" id="IPR011022">
    <property type="entry name" value="Arrestin_C-like"/>
</dbReference>
<feature type="region of interest" description="Disordered" evidence="3">
    <location>
        <begin position="399"/>
        <end position="441"/>
    </location>
</feature>
<dbReference type="PANTHER" id="PTHR11188:SF167">
    <property type="entry name" value="ARRESTIN C-TERMINAL-LIKE DOMAIN-CONTAINING PROTEIN-RELATED"/>
    <property type="match status" value="1"/>
</dbReference>
<dbReference type="Pfam" id="PF00339">
    <property type="entry name" value="Arrestin_N"/>
    <property type="match status" value="1"/>
</dbReference>
<evidence type="ECO:0000256" key="2">
    <source>
        <dbReference type="ARBA" id="ARBA00022606"/>
    </source>
</evidence>
<dbReference type="AlphaFoldDB" id="A0A0L0CGE2"/>
<dbReference type="PANTHER" id="PTHR11188">
    <property type="entry name" value="ARRESTIN DOMAIN CONTAINING PROTEIN"/>
    <property type="match status" value="1"/>
</dbReference>
<dbReference type="STRING" id="7375.A0A0L0CGE2"/>
<evidence type="ECO:0000256" key="1">
    <source>
        <dbReference type="ARBA" id="ARBA00005298"/>
    </source>
</evidence>
<evidence type="ECO:0000256" key="3">
    <source>
        <dbReference type="SAM" id="MobiDB-lite"/>
    </source>
</evidence>
<dbReference type="OMA" id="QFMLIHA"/>
<dbReference type="Pfam" id="PF02752">
    <property type="entry name" value="Arrestin_C"/>
    <property type="match status" value="1"/>
</dbReference>
<reference evidence="5 6" key="1">
    <citation type="journal article" date="2015" name="Nat. Commun.">
        <title>Lucilia cuprina genome unlocks parasitic fly biology to underpin future interventions.</title>
        <authorList>
            <person name="Anstead C.A."/>
            <person name="Korhonen P.K."/>
            <person name="Young N.D."/>
            <person name="Hall R.S."/>
            <person name="Jex A.R."/>
            <person name="Murali S.C."/>
            <person name="Hughes D.S."/>
            <person name="Lee S.F."/>
            <person name="Perry T."/>
            <person name="Stroehlein A.J."/>
            <person name="Ansell B.R."/>
            <person name="Breugelmans B."/>
            <person name="Hofmann A."/>
            <person name="Qu J."/>
            <person name="Dugan S."/>
            <person name="Lee S.L."/>
            <person name="Chao H."/>
            <person name="Dinh H."/>
            <person name="Han Y."/>
            <person name="Doddapaneni H.V."/>
            <person name="Worley K.C."/>
            <person name="Muzny D.M."/>
            <person name="Ioannidis P."/>
            <person name="Waterhouse R.M."/>
            <person name="Zdobnov E.M."/>
            <person name="James P.J."/>
            <person name="Bagnall N.H."/>
            <person name="Kotze A.C."/>
            <person name="Gibbs R.A."/>
            <person name="Richards S."/>
            <person name="Batterham P."/>
            <person name="Gasser R.B."/>
        </authorList>
    </citation>
    <scope>NUCLEOTIDE SEQUENCE [LARGE SCALE GENOMIC DNA]</scope>
    <source>
        <strain evidence="5 6">LS</strain>
        <tissue evidence="5">Full body</tissue>
    </source>
</reference>
<comment type="caution">
    <text evidence="5">The sequence shown here is derived from an EMBL/GenBank/DDBJ whole genome shotgun (WGS) entry which is preliminary data.</text>
</comment>
<dbReference type="OrthoDB" id="2333384at2759"/>
<dbReference type="SMART" id="SM01017">
    <property type="entry name" value="Arrestin_C"/>
    <property type="match status" value="1"/>
</dbReference>
<protein>
    <recommendedName>
        <fullName evidence="4">Arrestin C-terminal-like domain-containing protein</fullName>
    </recommendedName>
</protein>
<comment type="similarity">
    <text evidence="1">Belongs to the arrestin family.</text>
</comment>
<dbReference type="InterPro" id="IPR014756">
    <property type="entry name" value="Ig_E-set"/>
</dbReference>
<keyword evidence="2" id="KW-0716">Sensory transduction</keyword>
<dbReference type="Gene3D" id="2.60.40.640">
    <property type="match status" value="2"/>
</dbReference>
<sequence length="441" mass="49518">MANNCVITFDQNEYGTYFTGQLLTGKVVITLNKPKKFKGIKLQINGYAQCQWRERHGRKQPIHKTNLKKRNIFYGHEDYIASTTFLVGSEDGQNFAIDSGTHTYTFSCPIPMNCPSSYEGAFGHIRYMVKVTFIRSGTSNRTHTKGFTVLKLLDLNRESALLKTPACNESMENFCLFNSKAVHLRVDVTQTGYVPGQMILVSTHVNNESSADVRKLLITLNLRATYISDTPCMRTISEKLCLVKKYCGPVARHTAKDFAEIIRVPATPPSCDHLSKVVRLSYEICVKAIMNHFMRDPKTIIPITIGNIPLVTPNSNAEPPSIDDVPTTSACAMQRAEGDDHNLLSEETEVDYELPPPTYEEAMFMTTNIADDDANTVSENAQFTPRYPVYDVDNIVMSSAMAQSPPPNPPQKRRKRRKKNTGQTEMSSIEEKPSRESPVEI</sequence>
<accession>A0A0L0CGE2</accession>
<dbReference type="GO" id="GO:0015031">
    <property type="term" value="P:protein transport"/>
    <property type="evidence" value="ECO:0007669"/>
    <property type="project" value="TreeGrafter"/>
</dbReference>
<dbReference type="InterPro" id="IPR011021">
    <property type="entry name" value="Arrestin-like_N"/>
</dbReference>
<name>A0A0L0CGE2_LUCCU</name>
<keyword evidence="6" id="KW-1185">Reference proteome</keyword>
<proteinExistence type="inferred from homology"/>
<gene>
    <name evidence="5" type="ORF">FF38_05581</name>
</gene>
<dbReference type="EMBL" id="JRES01000503">
    <property type="protein sequence ID" value="KNC30564.1"/>
    <property type="molecule type" value="Genomic_DNA"/>
</dbReference>
<dbReference type="InterPro" id="IPR014752">
    <property type="entry name" value="Arrestin-like_C"/>
</dbReference>
<evidence type="ECO:0000313" key="5">
    <source>
        <dbReference type="EMBL" id="KNC30564.1"/>
    </source>
</evidence>
<evidence type="ECO:0000259" key="4">
    <source>
        <dbReference type="SMART" id="SM01017"/>
    </source>
</evidence>
<feature type="domain" description="Arrestin C-terminal-like" evidence="4">
    <location>
        <begin position="178"/>
        <end position="310"/>
    </location>
</feature>
<dbReference type="SUPFAM" id="SSF81296">
    <property type="entry name" value="E set domains"/>
    <property type="match status" value="2"/>
</dbReference>